<dbReference type="PANTHER" id="PTHR13774">
    <property type="entry name" value="PHENAZINE BIOSYNTHESIS PROTEIN"/>
    <property type="match status" value="1"/>
</dbReference>
<evidence type="ECO:0000256" key="2">
    <source>
        <dbReference type="PIRSR" id="PIRSR016184-1"/>
    </source>
</evidence>
<dbReference type="EMBL" id="CP098827">
    <property type="protein sequence ID" value="XBO71200.1"/>
    <property type="molecule type" value="Genomic_DNA"/>
</dbReference>
<dbReference type="Gene3D" id="3.10.310.10">
    <property type="entry name" value="Diaminopimelate Epimerase, Chain A, domain 1"/>
    <property type="match status" value="2"/>
</dbReference>
<dbReference type="PIRSF" id="PIRSF016184">
    <property type="entry name" value="PhzC_PhzF"/>
    <property type="match status" value="1"/>
</dbReference>
<dbReference type="NCBIfam" id="TIGR00654">
    <property type="entry name" value="PhzF_family"/>
    <property type="match status" value="1"/>
</dbReference>
<protein>
    <submittedName>
        <fullName evidence="3">PhzF family phenazine biosynthesis protein</fullName>
    </submittedName>
</protein>
<dbReference type="RefSeq" id="WP_205254706.1">
    <property type="nucleotide sequence ID" value="NZ_CP098827.1"/>
</dbReference>
<organism evidence="3">
    <name type="scientific">Halomonas sp. RT37</name>
    <dbReference type="NCBI Taxonomy" id="2950872"/>
    <lineage>
        <taxon>Bacteria</taxon>
        <taxon>Pseudomonadati</taxon>
        <taxon>Pseudomonadota</taxon>
        <taxon>Gammaproteobacteria</taxon>
        <taxon>Oceanospirillales</taxon>
        <taxon>Halomonadaceae</taxon>
        <taxon>Halomonas</taxon>
    </lineage>
</organism>
<evidence type="ECO:0000313" key="3">
    <source>
        <dbReference type="EMBL" id="XBO71200.1"/>
    </source>
</evidence>
<dbReference type="PANTHER" id="PTHR13774:SF32">
    <property type="entry name" value="ANTISENSE-ENHANCING SEQUENCE 1"/>
    <property type="match status" value="1"/>
</dbReference>
<feature type="active site" evidence="2">
    <location>
        <position position="49"/>
    </location>
</feature>
<comment type="similarity">
    <text evidence="1">Belongs to the PhzF family.</text>
</comment>
<dbReference type="GO" id="GO:0005737">
    <property type="term" value="C:cytoplasm"/>
    <property type="evidence" value="ECO:0007669"/>
    <property type="project" value="TreeGrafter"/>
</dbReference>
<dbReference type="InterPro" id="IPR003719">
    <property type="entry name" value="Phenazine_PhzF-like"/>
</dbReference>
<dbReference type="AlphaFoldDB" id="A0AAU7KIJ0"/>
<sequence>MLPSLTRYYLLDVFTDQPFAGNPLAVFLDADGIAGERMQAIANELNLAETAFVGRAQASRHFPVRIFTPHRELPFAGHPSIGVAHLIAAQGLVHAGEVSADSPVILDLAGGPLKVTYEGDLARFKMARAPEVGTSTLGQSSAAELAGLELDDVAADPVQASCGLPFHLVELVNVQALARLALDGEAWQRHVSPSAVEQVYFYVREAKESGEIHARMFSRHAGSFVEDPATGSAAAALAGFLGQQSKSQGNNWRIHQGEAMHRPSQIHARATRDDKDKVTVEIAGQAVLMGEGGLYPRD</sequence>
<gene>
    <name evidence="3" type="ORF">NFG58_00320</name>
</gene>
<dbReference type="GO" id="GO:0016853">
    <property type="term" value="F:isomerase activity"/>
    <property type="evidence" value="ECO:0007669"/>
    <property type="project" value="TreeGrafter"/>
</dbReference>
<name>A0AAU7KIJ0_9GAMM</name>
<dbReference type="SUPFAM" id="SSF54506">
    <property type="entry name" value="Diaminopimelate epimerase-like"/>
    <property type="match status" value="1"/>
</dbReference>
<reference evidence="3" key="1">
    <citation type="submission" date="2022-06" db="EMBL/GenBank/DDBJ databases">
        <title>A novel DMS-producing enzyme.</title>
        <authorList>
            <person name="Zhang Y."/>
        </authorList>
    </citation>
    <scope>NUCLEOTIDE SEQUENCE</scope>
    <source>
        <strain evidence="3">RT37</strain>
    </source>
</reference>
<evidence type="ECO:0000256" key="1">
    <source>
        <dbReference type="ARBA" id="ARBA00008270"/>
    </source>
</evidence>
<dbReference type="Pfam" id="PF02567">
    <property type="entry name" value="PhzC-PhzF"/>
    <property type="match status" value="1"/>
</dbReference>
<proteinExistence type="inferred from homology"/>
<accession>A0AAU7KIJ0</accession>